<dbReference type="Proteomes" id="UP000015523">
    <property type="component" value="Unassembled WGS sequence"/>
</dbReference>
<organism evidence="1 2">
    <name type="scientific">Sphingobium ummariense RL-3</name>
    <dbReference type="NCBI Taxonomy" id="1346791"/>
    <lineage>
        <taxon>Bacteria</taxon>
        <taxon>Pseudomonadati</taxon>
        <taxon>Pseudomonadota</taxon>
        <taxon>Alphaproteobacteria</taxon>
        <taxon>Sphingomonadales</taxon>
        <taxon>Sphingomonadaceae</taxon>
        <taxon>Sphingobium</taxon>
    </lineage>
</organism>
<dbReference type="STRING" id="1346791.M529_11745"/>
<proteinExistence type="predicted"/>
<dbReference type="EMBL" id="AUWY01000080">
    <property type="protein sequence ID" value="EQB32011.1"/>
    <property type="molecule type" value="Genomic_DNA"/>
</dbReference>
<dbReference type="PATRIC" id="fig|1346791.3.peg.2259"/>
<reference evidence="1 2" key="1">
    <citation type="journal article" date="2013" name="Genome Announc.">
        <title>Draft Genome Sequence of Sphingobium ummariense Strain RL-3, a Hexachlorocyclohexane-Degrading Bacterium.</title>
        <authorList>
            <person name="Kohli P."/>
            <person name="Dua A."/>
            <person name="Sangwan N."/>
            <person name="Oldach P."/>
            <person name="Khurana J.P."/>
            <person name="Lal R."/>
        </authorList>
    </citation>
    <scope>NUCLEOTIDE SEQUENCE [LARGE SCALE GENOMIC DNA]</scope>
    <source>
        <strain evidence="1 2">RL-3</strain>
    </source>
</reference>
<dbReference type="AlphaFoldDB" id="T0J226"/>
<dbReference type="RefSeq" id="WP_021318148.1">
    <property type="nucleotide sequence ID" value="NZ_AUWY01000080.1"/>
</dbReference>
<name>T0J226_9SPHN</name>
<sequence length="109" mass="12569">MSRTEWHLDLARDATGQLFVIVYEPLSMRLEHEAIPHPRSIDIIRAMRAIMQRTVLDWPQVIVTDHAGCWIDVADVLNCQRWIDARGTQRAVERAARRLLDNLNRGDAA</sequence>
<evidence type="ECO:0000313" key="2">
    <source>
        <dbReference type="Proteomes" id="UP000015523"/>
    </source>
</evidence>
<evidence type="ECO:0008006" key="3">
    <source>
        <dbReference type="Google" id="ProtNLM"/>
    </source>
</evidence>
<evidence type="ECO:0000313" key="1">
    <source>
        <dbReference type="EMBL" id="EQB32011.1"/>
    </source>
</evidence>
<comment type="caution">
    <text evidence="1">The sequence shown here is derived from an EMBL/GenBank/DDBJ whole genome shotgun (WGS) entry which is preliminary data.</text>
</comment>
<gene>
    <name evidence="1" type="ORF">M529_11745</name>
</gene>
<protein>
    <recommendedName>
        <fullName evidence="3">Integrase catalytic domain-containing protein</fullName>
    </recommendedName>
</protein>
<keyword evidence="2" id="KW-1185">Reference proteome</keyword>
<dbReference type="OrthoDB" id="9893447at2"/>
<accession>T0J226</accession>